<dbReference type="HOGENOM" id="CLU_1045871_0_0_1"/>
<evidence type="ECO:0000313" key="3">
    <source>
        <dbReference type="Proteomes" id="UP000007703"/>
    </source>
</evidence>
<dbReference type="KEGG" id="clu:CLUG_00236"/>
<feature type="signal peptide" evidence="1">
    <location>
        <begin position="1"/>
        <end position="38"/>
    </location>
</feature>
<dbReference type="EMBL" id="CH408076">
    <property type="protein sequence ID" value="EEQ36113.1"/>
    <property type="molecule type" value="Genomic_DNA"/>
</dbReference>
<accession>C4XWB3</accession>
<keyword evidence="1" id="KW-0732">Signal</keyword>
<gene>
    <name evidence="2" type="ORF">CLUG_00236</name>
</gene>
<sequence>MRTMHHKHSLGRCMAHILKWSQICASLLVVCCKSPVDSRIDAGRCTTSNSKKLSVQTAKRGHRHDAVEARKSACELWAVKHMKRWGARGGREKVRKDGRVSQIQGARVHCTHHWATGSTGGSHRTRVAGHISAQLHIIVDCAHMQADRTPGQGLAKTGLHCTTPHLAAQHGRSRGTVARIPQESMRSARAGLEPMQRRHGAYSIRAAISLRPKSQFPIHKVFGAQTFKGENGAGQRIDGLADNGRGRRIYGSLQRSRIRRKPKGAL</sequence>
<evidence type="ECO:0008006" key="4">
    <source>
        <dbReference type="Google" id="ProtNLM"/>
    </source>
</evidence>
<dbReference type="VEuPathDB" id="FungiDB:CLUG_00236"/>
<organism evidence="2 3">
    <name type="scientific">Clavispora lusitaniae (strain ATCC 42720)</name>
    <name type="common">Yeast</name>
    <name type="synonym">Candida lusitaniae</name>
    <dbReference type="NCBI Taxonomy" id="306902"/>
    <lineage>
        <taxon>Eukaryota</taxon>
        <taxon>Fungi</taxon>
        <taxon>Dikarya</taxon>
        <taxon>Ascomycota</taxon>
        <taxon>Saccharomycotina</taxon>
        <taxon>Pichiomycetes</taxon>
        <taxon>Metschnikowiaceae</taxon>
        <taxon>Clavispora</taxon>
    </lineage>
</organism>
<evidence type="ECO:0000256" key="1">
    <source>
        <dbReference type="SAM" id="SignalP"/>
    </source>
</evidence>
<reference evidence="2 3" key="1">
    <citation type="journal article" date="2009" name="Nature">
        <title>Evolution of pathogenicity and sexual reproduction in eight Candida genomes.</title>
        <authorList>
            <person name="Butler G."/>
            <person name="Rasmussen M.D."/>
            <person name="Lin M.F."/>
            <person name="Santos M.A."/>
            <person name="Sakthikumar S."/>
            <person name="Munro C.A."/>
            <person name="Rheinbay E."/>
            <person name="Grabherr M."/>
            <person name="Forche A."/>
            <person name="Reedy J.L."/>
            <person name="Agrafioti I."/>
            <person name="Arnaud M.B."/>
            <person name="Bates S."/>
            <person name="Brown A.J."/>
            <person name="Brunke S."/>
            <person name="Costanzo M.C."/>
            <person name="Fitzpatrick D.A."/>
            <person name="de Groot P.W."/>
            <person name="Harris D."/>
            <person name="Hoyer L.L."/>
            <person name="Hube B."/>
            <person name="Klis F.M."/>
            <person name="Kodira C."/>
            <person name="Lennard N."/>
            <person name="Logue M.E."/>
            <person name="Martin R."/>
            <person name="Neiman A.M."/>
            <person name="Nikolaou E."/>
            <person name="Quail M.A."/>
            <person name="Quinn J."/>
            <person name="Santos M.C."/>
            <person name="Schmitzberger F.F."/>
            <person name="Sherlock G."/>
            <person name="Shah P."/>
            <person name="Silverstein K.A."/>
            <person name="Skrzypek M.S."/>
            <person name="Soll D."/>
            <person name="Staggs R."/>
            <person name="Stansfield I."/>
            <person name="Stumpf M.P."/>
            <person name="Sudbery P.E."/>
            <person name="Srikantha T."/>
            <person name="Zeng Q."/>
            <person name="Berman J."/>
            <person name="Berriman M."/>
            <person name="Heitman J."/>
            <person name="Gow N.A."/>
            <person name="Lorenz M.C."/>
            <person name="Birren B.W."/>
            <person name="Kellis M."/>
            <person name="Cuomo C.A."/>
        </authorList>
    </citation>
    <scope>NUCLEOTIDE SEQUENCE [LARGE SCALE GENOMIC DNA]</scope>
    <source>
        <strain evidence="2 3">ATCC 42720</strain>
    </source>
</reference>
<dbReference type="AlphaFoldDB" id="C4XWB3"/>
<evidence type="ECO:0000313" key="2">
    <source>
        <dbReference type="EMBL" id="EEQ36113.1"/>
    </source>
</evidence>
<dbReference type="InParanoid" id="C4XWB3"/>
<name>C4XWB3_CLAL4</name>
<dbReference type="Proteomes" id="UP000007703">
    <property type="component" value="Unassembled WGS sequence"/>
</dbReference>
<feature type="chain" id="PRO_5002944456" description="Secreted protein" evidence="1">
    <location>
        <begin position="39"/>
        <end position="266"/>
    </location>
</feature>
<proteinExistence type="predicted"/>
<protein>
    <recommendedName>
        <fullName evidence="4">Secreted protein</fullName>
    </recommendedName>
</protein>